<name>A0A2M7QIL8_9BACT</name>
<comment type="caution">
    <text evidence="1">The sequence shown here is derived from an EMBL/GenBank/DDBJ whole genome shotgun (WGS) entry which is preliminary data.</text>
</comment>
<dbReference type="EMBL" id="PFLI01000083">
    <property type="protein sequence ID" value="PIY72143.1"/>
    <property type="molecule type" value="Genomic_DNA"/>
</dbReference>
<evidence type="ECO:0000313" key="2">
    <source>
        <dbReference type="Proteomes" id="UP000229401"/>
    </source>
</evidence>
<dbReference type="AlphaFoldDB" id="A0A2M7QIL8"/>
<reference evidence="2" key="1">
    <citation type="submission" date="2017-09" db="EMBL/GenBank/DDBJ databases">
        <title>Depth-based differentiation of microbial function through sediment-hosted aquifers and enrichment of novel symbionts in the deep terrestrial subsurface.</title>
        <authorList>
            <person name="Probst A.J."/>
            <person name="Ladd B."/>
            <person name="Jarett J.K."/>
            <person name="Geller-Mcgrath D.E."/>
            <person name="Sieber C.M.K."/>
            <person name="Emerson J.B."/>
            <person name="Anantharaman K."/>
            <person name="Thomas B.C."/>
            <person name="Malmstrom R."/>
            <person name="Stieglmeier M."/>
            <person name="Klingl A."/>
            <person name="Woyke T."/>
            <person name="Ryan C.M."/>
            <person name="Banfield J.F."/>
        </authorList>
    </citation>
    <scope>NUCLEOTIDE SEQUENCE [LARGE SCALE GENOMIC DNA]</scope>
</reference>
<evidence type="ECO:0000313" key="1">
    <source>
        <dbReference type="EMBL" id="PIY72143.1"/>
    </source>
</evidence>
<organism evidence="1 2">
    <name type="scientific">Candidatus Roizmanbacteria bacterium CG_4_10_14_0_8_um_filter_33_9</name>
    <dbReference type="NCBI Taxonomy" id="1974826"/>
    <lineage>
        <taxon>Bacteria</taxon>
        <taxon>Candidatus Roizmaniibacteriota</taxon>
    </lineage>
</organism>
<dbReference type="Proteomes" id="UP000229401">
    <property type="component" value="Unassembled WGS sequence"/>
</dbReference>
<protein>
    <submittedName>
        <fullName evidence="1">Uncharacterized protein</fullName>
    </submittedName>
</protein>
<sequence>MITDQDITKLKQVFATKDDLNAIQTIVKKEVEEQIINSIKPINQKLNKMQQNLNLVIRTFDKDIIETKHRVDRIEKHLDLPPIQSN</sequence>
<proteinExistence type="predicted"/>
<accession>A0A2M7QIL8</accession>
<gene>
    <name evidence="1" type="ORF">COY87_02495</name>
</gene>